<gene>
    <name evidence="2" type="ORF">E0485_18850</name>
</gene>
<keyword evidence="3" id="KW-1185">Reference proteome</keyword>
<accession>A0A4R4E8B6</accession>
<evidence type="ECO:0000313" key="3">
    <source>
        <dbReference type="Proteomes" id="UP000295418"/>
    </source>
</evidence>
<dbReference type="AlphaFoldDB" id="A0A4R4E8B6"/>
<protein>
    <submittedName>
        <fullName evidence="2">Stage II sporulation protein</fullName>
    </submittedName>
</protein>
<comment type="caution">
    <text evidence="2">The sequence shown here is derived from an EMBL/GenBank/DDBJ whole genome shotgun (WGS) entry which is preliminary data.</text>
</comment>
<feature type="domain" description="GerMN" evidence="1">
    <location>
        <begin position="248"/>
        <end position="333"/>
    </location>
</feature>
<dbReference type="PROSITE" id="PS51257">
    <property type="entry name" value="PROKAR_LIPOPROTEIN"/>
    <property type="match status" value="1"/>
</dbReference>
<dbReference type="SMART" id="SM00909">
    <property type="entry name" value="Germane"/>
    <property type="match status" value="2"/>
</dbReference>
<dbReference type="EMBL" id="SKFG01000022">
    <property type="protein sequence ID" value="TCZ75203.1"/>
    <property type="molecule type" value="Genomic_DNA"/>
</dbReference>
<dbReference type="OrthoDB" id="1715058at2"/>
<dbReference type="RefSeq" id="WP_132419615.1">
    <property type="nucleotide sequence ID" value="NZ_SKFG01000022.1"/>
</dbReference>
<reference evidence="2 3" key="1">
    <citation type="submission" date="2019-03" db="EMBL/GenBank/DDBJ databases">
        <authorList>
            <person name="Kim M.K.M."/>
        </authorList>
    </citation>
    <scope>NUCLEOTIDE SEQUENCE [LARGE SCALE GENOMIC DNA]</scope>
    <source>
        <strain evidence="2 3">18JY21-1</strain>
    </source>
</reference>
<proteinExistence type="predicted"/>
<dbReference type="InterPro" id="IPR019606">
    <property type="entry name" value="GerMN"/>
</dbReference>
<organism evidence="2 3">
    <name type="scientific">Paenibacillus albiflavus</name>
    <dbReference type="NCBI Taxonomy" id="2545760"/>
    <lineage>
        <taxon>Bacteria</taxon>
        <taxon>Bacillati</taxon>
        <taxon>Bacillota</taxon>
        <taxon>Bacilli</taxon>
        <taxon>Bacillales</taxon>
        <taxon>Paenibacillaceae</taxon>
        <taxon>Paenibacillus</taxon>
    </lineage>
</organism>
<sequence length="353" mass="38076">MKSGQWLRQAAVVGAFAMFLSGCSLLGIGDSSSSSKDIDPPPVGSIEDVIANTTEDHIPTTSSSISDKVDARTIYAKDSHGLVVPVTLSLPQTQAPAQKVLEYMVDGGPVSAMLPKGFTSILPSGTKVKGMTINENKLAFVDFSKELLNYKQEDERKMLEGITWALTTFANIDHVQLRVEGNDLTELPKKGTPIDEPVSRSIGINVEKLPDVDYGQSTAVTLYFMSGTADYPYYVPVTRHIKRTDQVAEAVMEQLIKGPVSPNLLSSAINPITNVVQLNPADHLITVNLTGIGDQDHKVSSEALKSIVLSLTENTTATAVQIMIDGEAKFTTTDNTNYSKPIAKPTNLNPVKM</sequence>
<dbReference type="Pfam" id="PF10646">
    <property type="entry name" value="Germane"/>
    <property type="match status" value="2"/>
</dbReference>
<evidence type="ECO:0000259" key="1">
    <source>
        <dbReference type="SMART" id="SM00909"/>
    </source>
</evidence>
<feature type="domain" description="GerMN" evidence="1">
    <location>
        <begin position="97"/>
        <end position="188"/>
    </location>
</feature>
<evidence type="ECO:0000313" key="2">
    <source>
        <dbReference type="EMBL" id="TCZ75203.1"/>
    </source>
</evidence>
<name>A0A4R4E8B6_9BACL</name>
<dbReference type="Proteomes" id="UP000295418">
    <property type="component" value="Unassembled WGS sequence"/>
</dbReference>